<keyword evidence="3 7" id="KW-0378">Hydrolase</keyword>
<dbReference type="SUPFAM" id="SSF55486">
    <property type="entry name" value="Metalloproteases ('zincins'), catalytic domain"/>
    <property type="match status" value="1"/>
</dbReference>
<name>A0A2G9TGJ6_TELCI</name>
<protein>
    <recommendedName>
        <fullName evidence="7">Metalloendopeptidase</fullName>
        <ecNumber evidence="7">3.4.24.-</ecNumber>
    </recommendedName>
</protein>
<dbReference type="PRINTS" id="PR00480">
    <property type="entry name" value="ASTACIN"/>
</dbReference>
<dbReference type="Pfam" id="PF01400">
    <property type="entry name" value="Astacin"/>
    <property type="match status" value="1"/>
</dbReference>
<evidence type="ECO:0000313" key="9">
    <source>
        <dbReference type="EMBL" id="PIO56470.1"/>
    </source>
</evidence>
<keyword evidence="5 7" id="KW-0482">Metalloprotease</keyword>
<evidence type="ECO:0000256" key="1">
    <source>
        <dbReference type="ARBA" id="ARBA00022670"/>
    </source>
</evidence>
<dbReference type="GO" id="GO:0006508">
    <property type="term" value="P:proteolysis"/>
    <property type="evidence" value="ECO:0007669"/>
    <property type="project" value="UniProtKB-KW"/>
</dbReference>
<feature type="non-terminal residue" evidence="9">
    <location>
        <position position="1"/>
    </location>
</feature>
<dbReference type="GO" id="GO:0004222">
    <property type="term" value="F:metalloendopeptidase activity"/>
    <property type="evidence" value="ECO:0007669"/>
    <property type="project" value="UniProtKB-UniRule"/>
</dbReference>
<evidence type="ECO:0000313" key="10">
    <source>
        <dbReference type="Proteomes" id="UP000230423"/>
    </source>
</evidence>
<evidence type="ECO:0000259" key="8">
    <source>
        <dbReference type="PROSITE" id="PS51864"/>
    </source>
</evidence>
<evidence type="ECO:0000256" key="2">
    <source>
        <dbReference type="ARBA" id="ARBA00022723"/>
    </source>
</evidence>
<dbReference type="EC" id="3.4.24.-" evidence="7"/>
<comment type="caution">
    <text evidence="6">Lacks conserved residue(s) required for the propagation of feature annotation.</text>
</comment>
<dbReference type="GO" id="GO:0046872">
    <property type="term" value="F:metal ion binding"/>
    <property type="evidence" value="ECO:0007669"/>
    <property type="project" value="UniProtKB-KW"/>
</dbReference>
<proteinExistence type="predicted"/>
<dbReference type="PROSITE" id="PS51864">
    <property type="entry name" value="ASTACIN"/>
    <property type="match status" value="1"/>
</dbReference>
<accession>A0A2G9TGJ6</accession>
<reference evidence="9 10" key="1">
    <citation type="submission" date="2015-09" db="EMBL/GenBank/DDBJ databases">
        <title>Draft genome of the parasitic nematode Teladorsagia circumcincta isolate WARC Sus (inbred).</title>
        <authorList>
            <person name="Mitreva M."/>
        </authorList>
    </citation>
    <scope>NUCLEOTIDE SEQUENCE [LARGE SCALE GENOMIC DNA]</scope>
    <source>
        <strain evidence="9 10">S</strain>
    </source>
</reference>
<keyword evidence="4 7" id="KW-0862">Zinc</keyword>
<keyword evidence="2 7" id="KW-0479">Metal-binding</keyword>
<organism evidence="9 10">
    <name type="scientific">Teladorsagia circumcincta</name>
    <name type="common">Brown stomach worm</name>
    <name type="synonym">Ostertagia circumcincta</name>
    <dbReference type="NCBI Taxonomy" id="45464"/>
    <lineage>
        <taxon>Eukaryota</taxon>
        <taxon>Metazoa</taxon>
        <taxon>Ecdysozoa</taxon>
        <taxon>Nematoda</taxon>
        <taxon>Chromadorea</taxon>
        <taxon>Rhabditida</taxon>
        <taxon>Rhabditina</taxon>
        <taxon>Rhabditomorpha</taxon>
        <taxon>Strongyloidea</taxon>
        <taxon>Trichostrongylidae</taxon>
        <taxon>Teladorsagia</taxon>
    </lineage>
</organism>
<dbReference type="Gene3D" id="3.40.390.10">
    <property type="entry name" value="Collagenase (Catalytic Domain)"/>
    <property type="match status" value="1"/>
</dbReference>
<dbReference type="OrthoDB" id="5854362at2759"/>
<evidence type="ECO:0000256" key="4">
    <source>
        <dbReference type="ARBA" id="ARBA00022833"/>
    </source>
</evidence>
<feature type="domain" description="Peptidase M12A" evidence="8">
    <location>
        <begin position="1"/>
        <end position="71"/>
    </location>
</feature>
<evidence type="ECO:0000256" key="7">
    <source>
        <dbReference type="RuleBase" id="RU361183"/>
    </source>
</evidence>
<dbReference type="InterPro" id="IPR001506">
    <property type="entry name" value="Peptidase_M12A"/>
</dbReference>
<dbReference type="EMBL" id="KZ376281">
    <property type="protein sequence ID" value="PIO56470.1"/>
    <property type="molecule type" value="Genomic_DNA"/>
</dbReference>
<dbReference type="PANTHER" id="PTHR10127:SF780">
    <property type="entry name" value="METALLOENDOPEPTIDASE"/>
    <property type="match status" value="1"/>
</dbReference>
<dbReference type="Proteomes" id="UP000230423">
    <property type="component" value="Unassembled WGS sequence"/>
</dbReference>
<sequence>YNSIHYREDFPDRVVIYTPYEYGSIMHYGPQSFNEGANAIMPLDKRYQWTIGSKIPSFYDIMMVNKHYHCDGILEFGRRVQ</sequence>
<keyword evidence="1 7" id="KW-0645">Protease</keyword>
<evidence type="ECO:0000256" key="3">
    <source>
        <dbReference type="ARBA" id="ARBA00022801"/>
    </source>
</evidence>
<dbReference type="AlphaFoldDB" id="A0A2G9TGJ6"/>
<dbReference type="PANTHER" id="PTHR10127">
    <property type="entry name" value="DISCOIDIN, CUB, EGF, LAMININ , AND ZINC METALLOPROTEASE DOMAIN CONTAINING"/>
    <property type="match status" value="1"/>
</dbReference>
<dbReference type="InterPro" id="IPR024079">
    <property type="entry name" value="MetalloPept_cat_dom_sf"/>
</dbReference>
<gene>
    <name evidence="9" type="ORF">TELCIR_22130</name>
</gene>
<comment type="cofactor">
    <cofactor evidence="7">
        <name>Zn(2+)</name>
        <dbReference type="ChEBI" id="CHEBI:29105"/>
    </cofactor>
    <text evidence="7">Binds 1 zinc ion per subunit.</text>
</comment>
<keyword evidence="10" id="KW-1185">Reference proteome</keyword>
<evidence type="ECO:0000256" key="5">
    <source>
        <dbReference type="ARBA" id="ARBA00023049"/>
    </source>
</evidence>
<evidence type="ECO:0000256" key="6">
    <source>
        <dbReference type="PROSITE-ProRule" id="PRU01211"/>
    </source>
</evidence>